<dbReference type="EMBL" id="JAHCMY010000004">
    <property type="protein sequence ID" value="MBS9524395.1"/>
    <property type="molecule type" value="Genomic_DNA"/>
</dbReference>
<protein>
    <submittedName>
        <fullName evidence="2">Uncharacterized protein</fullName>
    </submittedName>
</protein>
<name>A0AAP2CID3_9BACT</name>
<proteinExistence type="predicted"/>
<comment type="caution">
    <text evidence="2">The sequence shown here is derived from an EMBL/GenBank/DDBJ whole genome shotgun (WGS) entry which is preliminary data.</text>
</comment>
<keyword evidence="1" id="KW-1133">Transmembrane helix</keyword>
<dbReference type="AlphaFoldDB" id="A0AAP2CID3"/>
<keyword evidence="1" id="KW-0812">Transmembrane</keyword>
<feature type="transmembrane region" description="Helical" evidence="1">
    <location>
        <begin position="6"/>
        <end position="26"/>
    </location>
</feature>
<organism evidence="2 3">
    <name type="scientific">Litoribacter ruber</name>
    <dbReference type="NCBI Taxonomy" id="702568"/>
    <lineage>
        <taxon>Bacteria</taxon>
        <taxon>Pseudomonadati</taxon>
        <taxon>Bacteroidota</taxon>
        <taxon>Cytophagia</taxon>
        <taxon>Cytophagales</taxon>
        <taxon>Cyclobacteriaceae</taxon>
        <taxon>Litoribacter</taxon>
    </lineage>
</organism>
<evidence type="ECO:0000313" key="3">
    <source>
        <dbReference type="Proteomes" id="UP001319104"/>
    </source>
</evidence>
<gene>
    <name evidence="2" type="ORF">KI659_10240</name>
</gene>
<dbReference type="RefSeq" id="WP_213945251.1">
    <property type="nucleotide sequence ID" value="NZ_JAHCMY010000004.1"/>
</dbReference>
<keyword evidence="3" id="KW-1185">Reference proteome</keyword>
<evidence type="ECO:0000313" key="2">
    <source>
        <dbReference type="EMBL" id="MBS9524395.1"/>
    </source>
</evidence>
<reference evidence="2 3" key="1">
    <citation type="submission" date="2021-05" db="EMBL/GenBank/DDBJ databases">
        <authorList>
            <person name="Zhang Z.D."/>
            <person name="Osman G."/>
        </authorList>
    </citation>
    <scope>NUCLEOTIDE SEQUENCE [LARGE SCALE GENOMIC DNA]</scope>
    <source>
        <strain evidence="2 3">KCTC 32217</strain>
    </source>
</reference>
<sequence length="166" mass="18757">MKHSYMILGVVPIVLLGIYFLILFMAGKNESNQSKRLETSNPIPGLSLITASNHRKAYAYDTQEGRREIEAKNGRLGELSLNMPPVLEMVGSVHKSVCNRYKVQLQWTQVAGEKVDLYIDGDIQGSIKNSGYFWYEEKSPPSASKTYQLCPADQTQCSNKVRIDFY</sequence>
<accession>A0AAP2CID3</accession>
<keyword evidence="1" id="KW-0472">Membrane</keyword>
<dbReference type="Proteomes" id="UP001319104">
    <property type="component" value="Unassembled WGS sequence"/>
</dbReference>
<evidence type="ECO:0000256" key="1">
    <source>
        <dbReference type="SAM" id="Phobius"/>
    </source>
</evidence>